<accession>A0ABY7SZP8</accession>
<feature type="compositionally biased region" description="Low complexity" evidence="1">
    <location>
        <begin position="130"/>
        <end position="140"/>
    </location>
</feature>
<protein>
    <recommendedName>
        <fullName evidence="4">Transposase</fullName>
    </recommendedName>
</protein>
<evidence type="ECO:0000313" key="3">
    <source>
        <dbReference type="Proteomes" id="UP001218412"/>
    </source>
</evidence>
<keyword evidence="3" id="KW-1185">Reference proteome</keyword>
<evidence type="ECO:0008006" key="4">
    <source>
        <dbReference type="Google" id="ProtNLM"/>
    </source>
</evidence>
<reference evidence="2 3" key="1">
    <citation type="submission" date="2021-01" db="EMBL/GenBank/DDBJ databases">
        <title>Biogeographic distribution of Paracoccus.</title>
        <authorList>
            <person name="Hollensteiner J."/>
            <person name="Leineberger J."/>
            <person name="Brinkhoff T."/>
            <person name="Daniel R."/>
        </authorList>
    </citation>
    <scope>NUCLEOTIDE SEQUENCE [LARGE SCALE GENOMIC DNA]</scope>
    <source>
        <strain evidence="2 3">LMG25392</strain>
    </source>
</reference>
<dbReference type="EMBL" id="CP067134">
    <property type="protein sequence ID" value="WCR12280.1"/>
    <property type="molecule type" value="Genomic_DNA"/>
</dbReference>
<name>A0ABY7SZP8_9RHOB</name>
<evidence type="ECO:0000256" key="1">
    <source>
        <dbReference type="SAM" id="MobiDB-lite"/>
    </source>
</evidence>
<sequence>MRDQRQLGTNLVVHYERRKFILDDSEHARSAIGRYVETYAYADRPFEIRWKGVLLPYRIFDPRQQRVTHAAITENKRLGDVLAFIKAQQDAEPPKIGPVGKQRSRYTPTGAPRRGNKGWVERRAERRAAEAQASASPPAE</sequence>
<organism evidence="2 3">
    <name type="scientific">Paracoccus stylophorae</name>
    <dbReference type="NCBI Taxonomy" id="659350"/>
    <lineage>
        <taxon>Bacteria</taxon>
        <taxon>Pseudomonadati</taxon>
        <taxon>Pseudomonadota</taxon>
        <taxon>Alphaproteobacteria</taxon>
        <taxon>Rhodobacterales</taxon>
        <taxon>Paracoccaceae</taxon>
        <taxon>Paracoccus</taxon>
    </lineage>
</organism>
<dbReference type="Proteomes" id="UP001218412">
    <property type="component" value="Chromosome"/>
</dbReference>
<proteinExistence type="predicted"/>
<feature type="region of interest" description="Disordered" evidence="1">
    <location>
        <begin position="89"/>
        <end position="140"/>
    </location>
</feature>
<gene>
    <name evidence="2" type="ORF">JHW45_08195</name>
</gene>
<evidence type="ECO:0000313" key="2">
    <source>
        <dbReference type="EMBL" id="WCR12280.1"/>
    </source>
</evidence>
<feature type="compositionally biased region" description="Basic and acidic residues" evidence="1">
    <location>
        <begin position="119"/>
        <end position="129"/>
    </location>
</feature>
<dbReference type="RefSeq" id="WP_272860389.1">
    <property type="nucleotide sequence ID" value="NZ_CP067134.1"/>
</dbReference>